<proteinExistence type="predicted"/>
<dbReference type="Pfam" id="PF13579">
    <property type="entry name" value="Glyco_trans_4_4"/>
    <property type="match status" value="1"/>
</dbReference>
<evidence type="ECO:0000313" key="3">
    <source>
        <dbReference type="EMBL" id="ADN74332.1"/>
    </source>
</evidence>
<name>E1SW32_FERBD</name>
<reference evidence="3 4" key="1">
    <citation type="journal article" date="2010" name="Stand. Genomic Sci.">
        <title>Complete genome sequence of Ferrimonas balearica type strain (PAT).</title>
        <authorList>
            <person name="Nolan M."/>
            <person name="Sikorski J."/>
            <person name="Davenport K."/>
            <person name="Lucas S."/>
            <person name="Glavina Del Rio T."/>
            <person name="Tice H."/>
            <person name="Cheng J."/>
            <person name="Goodwin L."/>
            <person name="Pitluck S."/>
            <person name="Liolios K."/>
            <person name="Ivanova N."/>
            <person name="Mavromatis K."/>
            <person name="Ovchinnikova G."/>
            <person name="Pati A."/>
            <person name="Chen A."/>
            <person name="Palaniappan K."/>
            <person name="Land M."/>
            <person name="Hauser L."/>
            <person name="Chang Y."/>
            <person name="Jeffries C."/>
            <person name="Tapia R."/>
            <person name="Brettin T."/>
            <person name="Detter J."/>
            <person name="Han C."/>
            <person name="Yasawong M."/>
            <person name="Rohde M."/>
            <person name="Tindall B."/>
            <person name="Goker M."/>
            <person name="Woyke T."/>
            <person name="Bristow J."/>
            <person name="Eisen J."/>
            <person name="Markowitz V."/>
            <person name="Hugenholtz P."/>
            <person name="Kyrpides N."/>
            <person name="Klenk H."/>
            <person name="Lapidus A."/>
        </authorList>
    </citation>
    <scope>NUCLEOTIDE SEQUENCE [LARGE SCALE GENOMIC DNA]</scope>
    <source>
        <strain evidence="4">DSM 9799 / CCM 4581 / KCTC 23876 / PAT</strain>
    </source>
</reference>
<keyword evidence="4" id="KW-1185">Reference proteome</keyword>
<evidence type="ECO:0000259" key="2">
    <source>
        <dbReference type="Pfam" id="PF13579"/>
    </source>
</evidence>
<accession>E1SW32</accession>
<dbReference type="InterPro" id="IPR001296">
    <property type="entry name" value="Glyco_trans_1"/>
</dbReference>
<dbReference type="CAZy" id="GT4">
    <property type="family name" value="Glycosyltransferase Family 4"/>
</dbReference>
<dbReference type="GeneID" id="67184005"/>
<dbReference type="CDD" id="cd03801">
    <property type="entry name" value="GT4_PimA-like"/>
    <property type="match status" value="1"/>
</dbReference>
<sequence>MRDAPRVLLLDLSRHFGGASSRVLGLLANYPPGRAWLGALTDSAVYREAKARGLPVLGLGQHKADPRLLSRLCRACREHQIALIDSHNIQSQFWAHWASQRCGVAHITTLNSWYADEYRQQWRGALYARLSRWLRPEGPLIVVSDAIGQALRQQGVAAERIHLVANAVAPAPTLEVNRDELATSLALAPQRPWVLLVARLESAKRVDRFVDAMARLPEAQGIVVGEGSLMATLQTQRRELGSDVVFTGTLPHSETQRLMAASDLLVLSSDTEGTPLVLLEGAALAKPMVATAVGGIPELFDDGVEARLVAPDAAALAAGIQQLLTAPEQGATLGHAARTRLLAQFSPQAQLQHTLAAYHAALE</sequence>
<evidence type="ECO:0000259" key="1">
    <source>
        <dbReference type="Pfam" id="PF00534"/>
    </source>
</evidence>
<keyword evidence="3" id="KW-0808">Transferase</keyword>
<dbReference type="STRING" id="550540.Fbal_0118"/>
<dbReference type="SUPFAM" id="SSF53756">
    <property type="entry name" value="UDP-Glycosyltransferase/glycogen phosphorylase"/>
    <property type="match status" value="1"/>
</dbReference>
<dbReference type="InterPro" id="IPR050194">
    <property type="entry name" value="Glycosyltransferase_grp1"/>
</dbReference>
<feature type="domain" description="Glycosyl transferase family 1" evidence="1">
    <location>
        <begin position="178"/>
        <end position="339"/>
    </location>
</feature>
<dbReference type="OrthoDB" id="9795746at2"/>
<dbReference type="Proteomes" id="UP000006683">
    <property type="component" value="Chromosome"/>
</dbReference>
<dbReference type="InterPro" id="IPR028098">
    <property type="entry name" value="Glyco_trans_4-like_N"/>
</dbReference>
<dbReference type="RefSeq" id="WP_013343638.1">
    <property type="nucleotide sequence ID" value="NC_014541.1"/>
</dbReference>
<dbReference type="KEGG" id="fbl:Fbal_0118"/>
<dbReference type="EMBL" id="CP002209">
    <property type="protein sequence ID" value="ADN74332.1"/>
    <property type="molecule type" value="Genomic_DNA"/>
</dbReference>
<dbReference type="Pfam" id="PF00534">
    <property type="entry name" value="Glycos_transf_1"/>
    <property type="match status" value="1"/>
</dbReference>
<gene>
    <name evidence="3" type="ordered locus">Fbal_0118</name>
</gene>
<dbReference type="HOGENOM" id="CLU_009583_0_3_6"/>
<dbReference type="PANTHER" id="PTHR45947">
    <property type="entry name" value="SULFOQUINOVOSYL TRANSFERASE SQD2"/>
    <property type="match status" value="1"/>
</dbReference>
<dbReference type="PANTHER" id="PTHR45947:SF3">
    <property type="entry name" value="SULFOQUINOVOSYL TRANSFERASE SQD2"/>
    <property type="match status" value="1"/>
</dbReference>
<evidence type="ECO:0000313" key="4">
    <source>
        <dbReference type="Proteomes" id="UP000006683"/>
    </source>
</evidence>
<dbReference type="eggNOG" id="COG0438">
    <property type="taxonomic scope" value="Bacteria"/>
</dbReference>
<dbReference type="GO" id="GO:0016757">
    <property type="term" value="F:glycosyltransferase activity"/>
    <property type="evidence" value="ECO:0007669"/>
    <property type="project" value="InterPro"/>
</dbReference>
<feature type="domain" description="Glycosyltransferase subfamily 4-like N-terminal" evidence="2">
    <location>
        <begin position="44"/>
        <end position="166"/>
    </location>
</feature>
<dbReference type="Gene3D" id="3.40.50.2000">
    <property type="entry name" value="Glycogen Phosphorylase B"/>
    <property type="match status" value="2"/>
</dbReference>
<protein>
    <submittedName>
        <fullName evidence="3">Glycosyl transferase group 1</fullName>
    </submittedName>
</protein>
<organism evidence="3 4">
    <name type="scientific">Ferrimonas balearica (strain DSM 9799 / CCM 4581 / KCTC 23876 / PAT)</name>
    <dbReference type="NCBI Taxonomy" id="550540"/>
    <lineage>
        <taxon>Bacteria</taxon>
        <taxon>Pseudomonadati</taxon>
        <taxon>Pseudomonadota</taxon>
        <taxon>Gammaproteobacteria</taxon>
        <taxon>Alteromonadales</taxon>
        <taxon>Ferrimonadaceae</taxon>
        <taxon>Ferrimonas</taxon>
    </lineage>
</organism>
<dbReference type="AlphaFoldDB" id="E1SW32"/>